<dbReference type="GO" id="GO:0019432">
    <property type="term" value="P:triglyceride biosynthetic process"/>
    <property type="evidence" value="ECO:0007669"/>
    <property type="project" value="UniProtKB-UniPathway"/>
</dbReference>
<dbReference type="GO" id="GO:0005886">
    <property type="term" value="C:plasma membrane"/>
    <property type="evidence" value="ECO:0007669"/>
    <property type="project" value="TreeGrafter"/>
</dbReference>
<dbReference type="Proteomes" id="UP000198287">
    <property type="component" value="Unassembled WGS sequence"/>
</dbReference>
<dbReference type="OrthoDB" id="619536at2759"/>
<evidence type="ECO:0000313" key="11">
    <source>
        <dbReference type="Proteomes" id="UP000198287"/>
    </source>
</evidence>
<comment type="pathway">
    <text evidence="2">Lipid metabolism.</text>
</comment>
<evidence type="ECO:0000256" key="2">
    <source>
        <dbReference type="ARBA" id="ARBA00005189"/>
    </source>
</evidence>
<evidence type="ECO:0000256" key="4">
    <source>
        <dbReference type="ARBA" id="ARBA00023315"/>
    </source>
</evidence>
<keyword evidence="4" id="KW-0012">Acyltransferase</keyword>
<evidence type="ECO:0000313" key="10">
    <source>
        <dbReference type="EMBL" id="OXA38302.1"/>
    </source>
</evidence>
<comment type="caution">
    <text evidence="10">The sequence shown here is derived from an EMBL/GenBank/DDBJ whole genome shotgun (WGS) entry which is preliminary data.</text>
</comment>
<evidence type="ECO:0000259" key="9">
    <source>
        <dbReference type="Pfam" id="PF06974"/>
    </source>
</evidence>
<keyword evidence="11" id="KW-1185">Reference proteome</keyword>
<feature type="domain" description="O-acyltransferase WSD1-like N-terminal" evidence="8">
    <location>
        <begin position="131"/>
        <end position="245"/>
    </location>
</feature>
<reference evidence="10 11" key="1">
    <citation type="submission" date="2015-12" db="EMBL/GenBank/DDBJ databases">
        <title>The genome of Folsomia candida.</title>
        <authorList>
            <person name="Faddeeva A."/>
            <person name="Derks M.F."/>
            <person name="Anvar Y."/>
            <person name="Smit S."/>
            <person name="Van Straalen N."/>
            <person name="Roelofs D."/>
        </authorList>
    </citation>
    <scope>NUCLEOTIDE SEQUENCE [LARGE SCALE GENOMIC DNA]</scope>
    <source>
        <strain evidence="10 11">VU population</strain>
        <tissue evidence="10">Whole body</tissue>
    </source>
</reference>
<dbReference type="InterPro" id="IPR009721">
    <property type="entry name" value="O-acyltransferase_WSD1_C"/>
</dbReference>
<accession>A0A226CYA6</accession>
<dbReference type="InterPro" id="IPR004255">
    <property type="entry name" value="O-acyltransferase_WSD1_N"/>
</dbReference>
<dbReference type="UniPathway" id="UPA00282"/>
<sequence length="506" mass="58425">MREYDCDKILLSDKDKFHFFESVDIGTIWNNQLNNIESTARKKFVTLVAKIFKRGTLVKIVTGGSTLLDQTLTFTRNAITIVAIVEIDREKIDLSRFKGDFETKVLHKKYESQLLYPELQCKLVEWWGYYFWEKCDNFDVNDHIKFLREPDFSKDSSANPEDFNKLINHVTHERIWVKEKPLWEILIMENVTTERARGQTLLIFRCSHVLCDGISVLKMSSNLFETDVPANKSVPQEFDNISSQIWLLLKIPYLFVSFVKNISSHVNRVPPPNKRLHEIPEIFTKTMESMPMSVFKRIKDAYGIDHLSLLLAGVAFAIRQTYLERGLKVDDEIKAGFIQPLPSHPMKLRNHFTAGSILLPIGEPDSIKRLKLISARIRKFRSTRVSIFAAFIYKMIYALPLPIVRQLWKNPPIQTPIMVNNICGPSQKYYLYGDQVSIPFIGVNMARTQNRGLAYDTRFHTYNGTGHLGVSGFEEYFSSTAEASKFLADCFSEWEKLSGMANTFEV</sequence>
<dbReference type="PANTHER" id="PTHR31650">
    <property type="entry name" value="O-ACYLTRANSFERASE (WSD1-LIKE) FAMILY PROTEIN"/>
    <property type="match status" value="1"/>
</dbReference>
<comment type="catalytic activity">
    <reaction evidence="7">
        <text>an acyl-CoA + a 1,2-diacyl-sn-glycerol = a triacyl-sn-glycerol + CoA</text>
        <dbReference type="Rhea" id="RHEA:10868"/>
        <dbReference type="ChEBI" id="CHEBI:17815"/>
        <dbReference type="ChEBI" id="CHEBI:57287"/>
        <dbReference type="ChEBI" id="CHEBI:58342"/>
        <dbReference type="ChEBI" id="CHEBI:64615"/>
        <dbReference type="EC" id="2.3.1.20"/>
    </reaction>
</comment>
<evidence type="ECO:0000256" key="6">
    <source>
        <dbReference type="ARBA" id="ARBA00047604"/>
    </source>
</evidence>
<evidence type="ECO:0000256" key="5">
    <source>
        <dbReference type="ARBA" id="ARBA00024360"/>
    </source>
</evidence>
<evidence type="ECO:0000256" key="3">
    <source>
        <dbReference type="ARBA" id="ARBA00022679"/>
    </source>
</evidence>
<comment type="similarity">
    <text evidence="5">In the N-terminal section; belongs to the long-chain O-acyltransferase family.</text>
</comment>
<organism evidence="10 11">
    <name type="scientific">Folsomia candida</name>
    <name type="common">Springtail</name>
    <dbReference type="NCBI Taxonomy" id="158441"/>
    <lineage>
        <taxon>Eukaryota</taxon>
        <taxon>Metazoa</taxon>
        <taxon>Ecdysozoa</taxon>
        <taxon>Arthropoda</taxon>
        <taxon>Hexapoda</taxon>
        <taxon>Collembola</taxon>
        <taxon>Entomobryomorpha</taxon>
        <taxon>Isotomoidea</taxon>
        <taxon>Isotomidae</taxon>
        <taxon>Proisotominae</taxon>
        <taxon>Folsomia</taxon>
    </lineage>
</organism>
<evidence type="ECO:0000259" key="8">
    <source>
        <dbReference type="Pfam" id="PF03007"/>
    </source>
</evidence>
<gene>
    <name evidence="10" type="ORF">Fcan01_26987</name>
</gene>
<feature type="domain" description="O-acyltransferase WSD1 C-terminal" evidence="9">
    <location>
        <begin position="350"/>
        <end position="440"/>
    </location>
</feature>
<dbReference type="InterPro" id="IPR045034">
    <property type="entry name" value="O-acyltransferase_WSD1-like"/>
</dbReference>
<evidence type="ECO:0000256" key="1">
    <source>
        <dbReference type="ARBA" id="ARBA00004771"/>
    </source>
</evidence>
<keyword evidence="3" id="KW-0808">Transferase</keyword>
<dbReference type="GO" id="GO:0004144">
    <property type="term" value="F:diacylglycerol O-acyltransferase activity"/>
    <property type="evidence" value="ECO:0007669"/>
    <property type="project" value="UniProtKB-EC"/>
</dbReference>
<dbReference type="Pfam" id="PF06974">
    <property type="entry name" value="WS_DGAT_C"/>
    <property type="match status" value="1"/>
</dbReference>
<dbReference type="EMBL" id="LNIX01000047">
    <property type="protein sequence ID" value="OXA38302.1"/>
    <property type="molecule type" value="Genomic_DNA"/>
</dbReference>
<comment type="catalytic activity">
    <reaction evidence="6">
        <text>a long chain fatty alcohol + a fatty acyl-CoA = a long-chain alcohol wax ester + CoA</text>
        <dbReference type="Rhea" id="RHEA:38443"/>
        <dbReference type="ChEBI" id="CHEBI:17135"/>
        <dbReference type="ChEBI" id="CHEBI:57287"/>
        <dbReference type="ChEBI" id="CHEBI:77636"/>
        <dbReference type="ChEBI" id="CHEBI:235323"/>
        <dbReference type="EC" id="2.3.1.75"/>
    </reaction>
</comment>
<dbReference type="AlphaFoldDB" id="A0A226CYA6"/>
<proteinExistence type="inferred from homology"/>
<name>A0A226CYA6_FOLCA</name>
<protein>
    <submittedName>
        <fullName evidence="10">Uncharacterized protein</fullName>
    </submittedName>
</protein>
<dbReference type="Pfam" id="PF03007">
    <property type="entry name" value="WS_DGAT_cat"/>
    <property type="match status" value="1"/>
</dbReference>
<evidence type="ECO:0000256" key="7">
    <source>
        <dbReference type="ARBA" id="ARBA00048109"/>
    </source>
</evidence>
<dbReference type="GO" id="GO:0047196">
    <property type="term" value="F:long-chain-alcohol O-fatty-acyltransferase activity"/>
    <property type="evidence" value="ECO:0007669"/>
    <property type="project" value="UniProtKB-EC"/>
</dbReference>
<dbReference type="PANTHER" id="PTHR31650:SF1">
    <property type="entry name" value="WAX ESTER SYNTHASE_DIACYLGLYCEROL ACYLTRANSFERASE 4-RELATED"/>
    <property type="match status" value="1"/>
</dbReference>
<comment type="pathway">
    <text evidence="1">Glycerolipid metabolism; triacylglycerol biosynthesis.</text>
</comment>